<dbReference type="Pfam" id="PF19279">
    <property type="entry name" value="YegS_C"/>
    <property type="match status" value="1"/>
</dbReference>
<keyword evidence="1" id="KW-0808">Transferase</keyword>
<organism evidence="6 7">
    <name type="scientific">Arsenicibacter rosenii</name>
    <dbReference type="NCBI Taxonomy" id="1750698"/>
    <lineage>
        <taxon>Bacteria</taxon>
        <taxon>Pseudomonadati</taxon>
        <taxon>Bacteroidota</taxon>
        <taxon>Cytophagia</taxon>
        <taxon>Cytophagales</taxon>
        <taxon>Spirosomataceae</taxon>
        <taxon>Arsenicibacter</taxon>
    </lineage>
</organism>
<dbReference type="InterPro" id="IPR045540">
    <property type="entry name" value="YegS/DAGK_C"/>
</dbReference>
<evidence type="ECO:0000256" key="2">
    <source>
        <dbReference type="ARBA" id="ARBA00022741"/>
    </source>
</evidence>
<accession>A0A1S2VGU4</accession>
<dbReference type="OrthoDB" id="9786026at2"/>
<dbReference type="GO" id="GO:0005886">
    <property type="term" value="C:plasma membrane"/>
    <property type="evidence" value="ECO:0007669"/>
    <property type="project" value="TreeGrafter"/>
</dbReference>
<dbReference type="InterPro" id="IPR016064">
    <property type="entry name" value="NAD/diacylglycerol_kinase_sf"/>
</dbReference>
<dbReference type="GO" id="GO:0016301">
    <property type="term" value="F:kinase activity"/>
    <property type="evidence" value="ECO:0007669"/>
    <property type="project" value="UniProtKB-KW"/>
</dbReference>
<sequence length="293" mass="32600">MKILFIINPVSGGNDKSALTDDITAYFRNMENEPIFVFLDGKQDGRIVRNAISEHQPDRVVAVGGDGTVKIVAEHLMGTAIPLGILPAGSANGLARELALPATTPELLDIFANGTAQPLDAISVNDDICLHLSDIGLNAQLVKYYAENNWRGKMGYLRGVVRTLYRKRLLDIEIHSKKESFACQAFMVVLANARMYGTGAIINPEGELSDGAFEVIILRDLSFWEFLKMFWRYKPFDPNKIHIFPATSITIRTRRKAYFQVDGEYKGKIKEVKARIRSGELTVLMPPQAGEPT</sequence>
<dbReference type="Pfam" id="PF00781">
    <property type="entry name" value="DAGK_cat"/>
    <property type="match status" value="1"/>
</dbReference>
<evidence type="ECO:0000256" key="3">
    <source>
        <dbReference type="ARBA" id="ARBA00022777"/>
    </source>
</evidence>
<dbReference type="PANTHER" id="PTHR12358">
    <property type="entry name" value="SPHINGOSINE KINASE"/>
    <property type="match status" value="1"/>
</dbReference>
<dbReference type="SMART" id="SM00046">
    <property type="entry name" value="DAGKc"/>
    <property type="match status" value="1"/>
</dbReference>
<dbReference type="PANTHER" id="PTHR12358:SF106">
    <property type="entry name" value="LIPID KINASE YEGS"/>
    <property type="match status" value="1"/>
</dbReference>
<keyword evidence="7" id="KW-1185">Reference proteome</keyword>
<keyword evidence="4" id="KW-0067">ATP-binding</keyword>
<dbReference type="PROSITE" id="PS50146">
    <property type="entry name" value="DAGK"/>
    <property type="match status" value="1"/>
</dbReference>
<dbReference type="InterPro" id="IPR050187">
    <property type="entry name" value="Lipid_Phosphate_FormReg"/>
</dbReference>
<dbReference type="Proteomes" id="UP000181790">
    <property type="component" value="Unassembled WGS sequence"/>
</dbReference>
<name>A0A1S2VGU4_9BACT</name>
<evidence type="ECO:0000313" key="6">
    <source>
        <dbReference type="EMBL" id="OIN57987.1"/>
    </source>
</evidence>
<dbReference type="AlphaFoldDB" id="A0A1S2VGU4"/>
<protein>
    <submittedName>
        <fullName evidence="6">Diacylglycerol kinase</fullName>
    </submittedName>
</protein>
<dbReference type="Gene3D" id="2.60.200.40">
    <property type="match status" value="1"/>
</dbReference>
<keyword evidence="3 6" id="KW-0418">Kinase</keyword>
<dbReference type="InterPro" id="IPR017438">
    <property type="entry name" value="ATP-NAD_kinase_N"/>
</dbReference>
<keyword evidence="2" id="KW-0547">Nucleotide-binding</keyword>
<dbReference type="Gene3D" id="3.40.50.10330">
    <property type="entry name" value="Probable inorganic polyphosphate/atp-NAD kinase, domain 1"/>
    <property type="match status" value="1"/>
</dbReference>
<gene>
    <name evidence="6" type="ORF">BLX24_17305</name>
</gene>
<feature type="domain" description="DAGKc" evidence="5">
    <location>
        <begin position="1"/>
        <end position="128"/>
    </location>
</feature>
<dbReference type="SUPFAM" id="SSF111331">
    <property type="entry name" value="NAD kinase/diacylglycerol kinase-like"/>
    <property type="match status" value="1"/>
</dbReference>
<dbReference type="GO" id="GO:0005524">
    <property type="term" value="F:ATP binding"/>
    <property type="evidence" value="ECO:0007669"/>
    <property type="project" value="UniProtKB-KW"/>
</dbReference>
<evidence type="ECO:0000256" key="1">
    <source>
        <dbReference type="ARBA" id="ARBA00022679"/>
    </source>
</evidence>
<evidence type="ECO:0000256" key="4">
    <source>
        <dbReference type="ARBA" id="ARBA00022840"/>
    </source>
</evidence>
<evidence type="ECO:0000259" key="5">
    <source>
        <dbReference type="PROSITE" id="PS50146"/>
    </source>
</evidence>
<evidence type="ECO:0000313" key="7">
    <source>
        <dbReference type="Proteomes" id="UP000181790"/>
    </source>
</evidence>
<proteinExistence type="predicted"/>
<comment type="caution">
    <text evidence="6">The sequence shown here is derived from an EMBL/GenBank/DDBJ whole genome shotgun (WGS) entry which is preliminary data.</text>
</comment>
<dbReference type="InterPro" id="IPR001206">
    <property type="entry name" value="Diacylglycerol_kinase_cat_dom"/>
</dbReference>
<dbReference type="EMBL" id="MORL01000009">
    <property type="protein sequence ID" value="OIN57987.1"/>
    <property type="molecule type" value="Genomic_DNA"/>
</dbReference>
<reference evidence="6 7" key="1">
    <citation type="submission" date="2016-10" db="EMBL/GenBank/DDBJ databases">
        <title>Arsenicibacter rosenii gen. nov., sp. nov., an efficient arsenic-methylating bacterium isolated from an arsenic-contaminated paddy soil.</title>
        <authorList>
            <person name="Huang K."/>
        </authorList>
    </citation>
    <scope>NUCLEOTIDE SEQUENCE [LARGE SCALE GENOMIC DNA]</scope>
    <source>
        <strain evidence="6 7">SM-1</strain>
    </source>
</reference>